<dbReference type="AlphaFoldDB" id="A0A845AKX4"/>
<dbReference type="PROSITE" id="PS51635">
    <property type="entry name" value="PNPLA"/>
    <property type="match status" value="1"/>
</dbReference>
<keyword evidence="1 2" id="KW-0443">Lipid metabolism</keyword>
<feature type="domain" description="PNPLA" evidence="4">
    <location>
        <begin position="82"/>
        <end position="282"/>
    </location>
</feature>
<keyword evidence="2" id="KW-0378">Hydrolase</keyword>
<keyword evidence="3" id="KW-0732">Signal</keyword>
<feature type="short sequence motif" description="GXSXG" evidence="2">
    <location>
        <begin position="115"/>
        <end position="119"/>
    </location>
</feature>
<organism evidence="5 7">
    <name type="scientific">Parerythrobacter jejuensis</name>
    <dbReference type="NCBI Taxonomy" id="795812"/>
    <lineage>
        <taxon>Bacteria</taxon>
        <taxon>Pseudomonadati</taxon>
        <taxon>Pseudomonadota</taxon>
        <taxon>Alphaproteobacteria</taxon>
        <taxon>Sphingomonadales</taxon>
        <taxon>Erythrobacteraceae</taxon>
        <taxon>Parerythrobacter</taxon>
    </lineage>
</organism>
<feature type="active site" description="Proton acceptor" evidence="2">
    <location>
        <position position="269"/>
    </location>
</feature>
<reference evidence="5 7" key="1">
    <citation type="submission" date="2019-12" db="EMBL/GenBank/DDBJ databases">
        <title>Genomic-based taxomic classification of the family Erythrobacteraceae.</title>
        <authorList>
            <person name="Xu L."/>
        </authorList>
    </citation>
    <scope>NUCLEOTIDE SEQUENCE [LARGE SCALE GENOMIC DNA]</scope>
    <source>
        <strain evidence="5 7">JCM 16677</strain>
    </source>
</reference>
<dbReference type="PROSITE" id="PS51257">
    <property type="entry name" value="PROKAR_LIPOPROTEIN"/>
    <property type="match status" value="1"/>
</dbReference>
<name>A0A845AKX4_9SPHN</name>
<dbReference type="InterPro" id="IPR002641">
    <property type="entry name" value="PNPLA_dom"/>
</dbReference>
<dbReference type="Pfam" id="PF01734">
    <property type="entry name" value="Patatin"/>
    <property type="match status" value="1"/>
</dbReference>
<evidence type="ECO:0000256" key="1">
    <source>
        <dbReference type="ARBA" id="ARBA00023098"/>
    </source>
</evidence>
<dbReference type="EMBL" id="WTYE01000001">
    <property type="protein sequence ID" value="MXP30264.1"/>
    <property type="molecule type" value="Genomic_DNA"/>
</dbReference>
<comment type="caution">
    <text evidence="2">Lacks conserved residue(s) required for the propagation of feature annotation.</text>
</comment>
<feature type="chain" id="PRO_5044663536" description="PNPLA domain-containing protein" evidence="3">
    <location>
        <begin position="25"/>
        <end position="451"/>
    </location>
</feature>
<evidence type="ECO:0000259" key="4">
    <source>
        <dbReference type="PROSITE" id="PS51635"/>
    </source>
</evidence>
<protein>
    <recommendedName>
        <fullName evidence="4">PNPLA domain-containing protein</fullName>
    </recommendedName>
</protein>
<accession>A0A845AKX4</accession>
<keyword evidence="2" id="KW-0442">Lipid degradation</keyword>
<evidence type="ECO:0000313" key="7">
    <source>
        <dbReference type="Proteomes" id="UP000446786"/>
    </source>
</evidence>
<dbReference type="EMBL" id="WTYE01000001">
    <property type="protein sequence ID" value="MXP33024.1"/>
    <property type="molecule type" value="Genomic_DNA"/>
</dbReference>
<feature type="signal peptide" evidence="3">
    <location>
        <begin position="1"/>
        <end position="24"/>
    </location>
</feature>
<evidence type="ECO:0000256" key="2">
    <source>
        <dbReference type="PROSITE-ProRule" id="PRU01161"/>
    </source>
</evidence>
<dbReference type="InterPro" id="IPR016035">
    <property type="entry name" value="Acyl_Trfase/lysoPLipase"/>
</dbReference>
<gene>
    <name evidence="5" type="ORF">GRI94_00340</name>
    <name evidence="6" type="ORF">GRI94_14430</name>
</gene>
<dbReference type="OrthoDB" id="323481at2"/>
<comment type="caution">
    <text evidence="5">The sequence shown here is derived from an EMBL/GenBank/DDBJ whole genome shotgun (WGS) entry which is preliminary data.</text>
</comment>
<dbReference type="Gene3D" id="3.40.1090.10">
    <property type="entry name" value="Cytosolic phospholipase A2 catalytic domain"/>
    <property type="match status" value="1"/>
</dbReference>
<evidence type="ECO:0000313" key="6">
    <source>
        <dbReference type="EMBL" id="MXP33024.1"/>
    </source>
</evidence>
<sequence>MGSMLKLLTLAVGGALLAGCGQVAQITPENRMCNFVQYPLKVDAPPGHSVDDGELSPFATAIEQSLAAHDVKFGRGDHPKVLSFSGGSEHGAFGAGILKGWGGDGDVPDLQVVTGISTGSILSTFAFVDRADLAVDGYTIERESQLINVYAKPTDGKPGPANFLSLIRKGAFGDLDPLRTRIGSYLTEDIMREVVWRHEEGRRLFVGVVDADSGQGAAFDMGDMAKRYTTNHQGKAEQWKDCYISAIIASSSTPMAAPPVFIDNIMYVDGGVRFGLFGDDVIKVFKRRNAAREEDANAPDAPVVYAVVNGTLTLPPPACPKEDPSLCTEDRPLGPPEGQHKNWNIMELALRSERILVNQVFRFSADSVEAEACEGSGCFNFLRIDPDVEEFRIALPNPLNGGDVENLTCPQWKAIDIKADNPIEFHKRYMRCLIAYGDSKVGQSRWGFPDS</sequence>
<proteinExistence type="predicted"/>
<dbReference type="RefSeq" id="WP_160777830.1">
    <property type="nucleotide sequence ID" value="NZ_BAAAZF010000001.1"/>
</dbReference>
<feature type="active site" description="Nucleophile" evidence="2">
    <location>
        <position position="117"/>
    </location>
</feature>
<evidence type="ECO:0000256" key="3">
    <source>
        <dbReference type="SAM" id="SignalP"/>
    </source>
</evidence>
<dbReference type="Proteomes" id="UP000446786">
    <property type="component" value="Unassembled WGS sequence"/>
</dbReference>
<dbReference type="GO" id="GO:0016042">
    <property type="term" value="P:lipid catabolic process"/>
    <property type="evidence" value="ECO:0007669"/>
    <property type="project" value="UniProtKB-UniRule"/>
</dbReference>
<keyword evidence="7" id="KW-1185">Reference proteome</keyword>
<evidence type="ECO:0000313" key="5">
    <source>
        <dbReference type="EMBL" id="MXP30264.1"/>
    </source>
</evidence>
<dbReference type="GO" id="GO:0016787">
    <property type="term" value="F:hydrolase activity"/>
    <property type="evidence" value="ECO:0007669"/>
    <property type="project" value="UniProtKB-UniRule"/>
</dbReference>
<dbReference type="SUPFAM" id="SSF52151">
    <property type="entry name" value="FabD/lysophospholipase-like"/>
    <property type="match status" value="1"/>
</dbReference>
<feature type="short sequence motif" description="DGA/G" evidence="2">
    <location>
        <begin position="269"/>
        <end position="271"/>
    </location>
</feature>